<protein>
    <submittedName>
        <fullName evidence="1">Uncharacterized protein</fullName>
    </submittedName>
</protein>
<accession>A0ABV5JQ24</accession>
<evidence type="ECO:0000313" key="2">
    <source>
        <dbReference type="Proteomes" id="UP001589700"/>
    </source>
</evidence>
<comment type="caution">
    <text evidence="1">The sequence shown here is derived from an EMBL/GenBank/DDBJ whole genome shotgun (WGS) entry which is preliminary data.</text>
</comment>
<name>A0ABV5JQ24_9ACTN</name>
<organism evidence="1 2">
    <name type="scientific">Dietzia aerolata</name>
    <dbReference type="NCBI Taxonomy" id="595984"/>
    <lineage>
        <taxon>Bacteria</taxon>
        <taxon>Bacillati</taxon>
        <taxon>Actinomycetota</taxon>
        <taxon>Actinomycetes</taxon>
        <taxon>Mycobacteriales</taxon>
        <taxon>Dietziaceae</taxon>
        <taxon>Dietzia</taxon>
    </lineage>
</organism>
<proteinExistence type="predicted"/>
<keyword evidence="2" id="KW-1185">Reference proteome</keyword>
<evidence type="ECO:0000313" key="1">
    <source>
        <dbReference type="EMBL" id="MFB9259815.1"/>
    </source>
</evidence>
<dbReference type="RefSeq" id="WP_182633548.1">
    <property type="nucleotide sequence ID" value="NZ_JAALDM010000319.1"/>
</dbReference>
<gene>
    <name evidence="1" type="ORF">ACFFVD_08375</name>
</gene>
<sequence length="113" mass="11364">MLEVTVRGDQGVLGLQYSGSVPAGTPGPASNKLITGPGGCFAVIGAGAPQLAIFPPDATFVLQNGKPSVTVDGAEHPVGRELTFDTAVVPVQQVAGLPERCTRGAADTVLVVL</sequence>
<dbReference type="EMBL" id="JBHMDY010000004">
    <property type="protein sequence ID" value="MFB9259815.1"/>
    <property type="molecule type" value="Genomic_DNA"/>
</dbReference>
<dbReference type="Proteomes" id="UP001589700">
    <property type="component" value="Unassembled WGS sequence"/>
</dbReference>
<reference evidence="1 2" key="1">
    <citation type="submission" date="2024-09" db="EMBL/GenBank/DDBJ databases">
        <authorList>
            <person name="Sun Q."/>
            <person name="Mori K."/>
        </authorList>
    </citation>
    <scope>NUCLEOTIDE SEQUENCE [LARGE SCALE GENOMIC DNA]</scope>
    <source>
        <strain evidence="1 2">CCM 7659</strain>
    </source>
</reference>